<sequence>MVRDDIGELLARVALRDRSAFSLLYQKLSPKLFAICLRMLKDRGDAEEALQDVFVRIWDKAGSYSGDGMNAYGWLCAITRYRCIDRLRAKRPESEDLEAAEELADLGPDPEQTAMLRSEGARIDTCMEALDPDRARAVRQAYVEGLSYQELAETFAVPLNTMRTWLRRSLLKLRECMDEHARPEQG</sequence>
<dbReference type="InterPro" id="IPR014284">
    <property type="entry name" value="RNA_pol_sigma-70_dom"/>
</dbReference>
<dbReference type="PANTHER" id="PTHR43133">
    <property type="entry name" value="RNA POLYMERASE ECF-TYPE SIGMA FACTO"/>
    <property type="match status" value="1"/>
</dbReference>
<comment type="similarity">
    <text evidence="1">Belongs to the sigma-70 factor family. ECF subfamily.</text>
</comment>
<dbReference type="InterPro" id="IPR013249">
    <property type="entry name" value="RNA_pol_sigma70_r4_t2"/>
</dbReference>
<evidence type="ECO:0000259" key="5">
    <source>
        <dbReference type="Pfam" id="PF04542"/>
    </source>
</evidence>
<evidence type="ECO:0000256" key="3">
    <source>
        <dbReference type="ARBA" id="ARBA00023082"/>
    </source>
</evidence>
<dbReference type="RefSeq" id="WP_140826049.1">
    <property type="nucleotide sequence ID" value="NZ_VFYP01000001.1"/>
</dbReference>
<dbReference type="PANTHER" id="PTHR43133:SF62">
    <property type="entry name" value="RNA POLYMERASE SIGMA FACTOR SIGZ"/>
    <property type="match status" value="1"/>
</dbReference>
<dbReference type="GO" id="GO:0003677">
    <property type="term" value="F:DNA binding"/>
    <property type="evidence" value="ECO:0007669"/>
    <property type="project" value="InterPro"/>
</dbReference>
<dbReference type="InterPro" id="IPR039425">
    <property type="entry name" value="RNA_pol_sigma-70-like"/>
</dbReference>
<dbReference type="InterPro" id="IPR007627">
    <property type="entry name" value="RNA_pol_sigma70_r2"/>
</dbReference>
<dbReference type="GO" id="GO:0006352">
    <property type="term" value="P:DNA-templated transcription initiation"/>
    <property type="evidence" value="ECO:0007669"/>
    <property type="project" value="InterPro"/>
</dbReference>
<dbReference type="SUPFAM" id="SSF88946">
    <property type="entry name" value="Sigma2 domain of RNA polymerase sigma factors"/>
    <property type="match status" value="1"/>
</dbReference>
<dbReference type="Pfam" id="PF08281">
    <property type="entry name" value="Sigma70_r4_2"/>
    <property type="match status" value="1"/>
</dbReference>
<evidence type="ECO:0000256" key="1">
    <source>
        <dbReference type="ARBA" id="ARBA00010641"/>
    </source>
</evidence>
<comment type="caution">
    <text evidence="7">The sequence shown here is derived from an EMBL/GenBank/DDBJ whole genome shotgun (WGS) entry which is preliminary data.</text>
</comment>
<feature type="domain" description="RNA polymerase sigma factor 70 region 4 type 2" evidence="6">
    <location>
        <begin position="122"/>
        <end position="173"/>
    </location>
</feature>
<dbReference type="Pfam" id="PF04542">
    <property type="entry name" value="Sigma70_r2"/>
    <property type="match status" value="1"/>
</dbReference>
<evidence type="ECO:0000313" key="8">
    <source>
        <dbReference type="Proteomes" id="UP000316429"/>
    </source>
</evidence>
<name>A0A504U3Z0_9HYPH</name>
<reference evidence="7 8" key="1">
    <citation type="submission" date="2019-06" db="EMBL/GenBank/DDBJ databases">
        <title>Rhizobium sp. CL12 isolated from roots of soybean.</title>
        <authorList>
            <person name="Wang C."/>
        </authorList>
    </citation>
    <scope>NUCLEOTIDE SEQUENCE [LARGE SCALE GENOMIC DNA]</scope>
    <source>
        <strain evidence="7 8">CL12</strain>
    </source>
</reference>
<dbReference type="NCBIfam" id="TIGR02937">
    <property type="entry name" value="sigma70-ECF"/>
    <property type="match status" value="1"/>
</dbReference>
<evidence type="ECO:0000313" key="7">
    <source>
        <dbReference type="EMBL" id="TPP09668.1"/>
    </source>
</evidence>
<organism evidence="7 8">
    <name type="scientific">Rhizobium glycinendophyticum</name>
    <dbReference type="NCBI Taxonomy" id="2589807"/>
    <lineage>
        <taxon>Bacteria</taxon>
        <taxon>Pseudomonadati</taxon>
        <taxon>Pseudomonadota</taxon>
        <taxon>Alphaproteobacteria</taxon>
        <taxon>Hyphomicrobiales</taxon>
        <taxon>Rhizobiaceae</taxon>
        <taxon>Rhizobium/Agrobacterium group</taxon>
        <taxon>Rhizobium</taxon>
    </lineage>
</organism>
<dbReference type="InterPro" id="IPR036388">
    <property type="entry name" value="WH-like_DNA-bd_sf"/>
</dbReference>
<dbReference type="InterPro" id="IPR013325">
    <property type="entry name" value="RNA_pol_sigma_r2"/>
</dbReference>
<evidence type="ECO:0000256" key="4">
    <source>
        <dbReference type="ARBA" id="ARBA00023163"/>
    </source>
</evidence>
<keyword evidence="3" id="KW-0731">Sigma factor</keyword>
<dbReference type="Gene3D" id="1.10.1740.10">
    <property type="match status" value="1"/>
</dbReference>
<accession>A0A504U3Z0</accession>
<dbReference type="InterPro" id="IPR013324">
    <property type="entry name" value="RNA_pol_sigma_r3/r4-like"/>
</dbReference>
<dbReference type="AlphaFoldDB" id="A0A504U3Z0"/>
<proteinExistence type="inferred from homology"/>
<keyword evidence="8" id="KW-1185">Reference proteome</keyword>
<protein>
    <submittedName>
        <fullName evidence="7">Sigma-70 family RNA polymerase sigma factor</fullName>
    </submittedName>
</protein>
<dbReference type="EMBL" id="VFYP01000001">
    <property type="protein sequence ID" value="TPP09668.1"/>
    <property type="molecule type" value="Genomic_DNA"/>
</dbReference>
<dbReference type="OrthoDB" id="9784272at2"/>
<feature type="domain" description="RNA polymerase sigma-70 region 2" evidence="5">
    <location>
        <begin position="24"/>
        <end position="91"/>
    </location>
</feature>
<dbReference type="Proteomes" id="UP000316429">
    <property type="component" value="Unassembled WGS sequence"/>
</dbReference>
<evidence type="ECO:0000256" key="2">
    <source>
        <dbReference type="ARBA" id="ARBA00023015"/>
    </source>
</evidence>
<gene>
    <name evidence="7" type="ORF">FJQ55_01965</name>
</gene>
<dbReference type="Gene3D" id="1.10.10.10">
    <property type="entry name" value="Winged helix-like DNA-binding domain superfamily/Winged helix DNA-binding domain"/>
    <property type="match status" value="1"/>
</dbReference>
<keyword evidence="2" id="KW-0805">Transcription regulation</keyword>
<dbReference type="GO" id="GO:0016987">
    <property type="term" value="F:sigma factor activity"/>
    <property type="evidence" value="ECO:0007669"/>
    <property type="project" value="UniProtKB-KW"/>
</dbReference>
<keyword evidence="4" id="KW-0804">Transcription</keyword>
<dbReference type="SUPFAM" id="SSF88659">
    <property type="entry name" value="Sigma3 and sigma4 domains of RNA polymerase sigma factors"/>
    <property type="match status" value="1"/>
</dbReference>
<evidence type="ECO:0000259" key="6">
    <source>
        <dbReference type="Pfam" id="PF08281"/>
    </source>
</evidence>